<organism evidence="2 3">
    <name type="scientific">Ramazzottius varieornatus</name>
    <name type="common">Water bear</name>
    <name type="synonym">Tardigrade</name>
    <dbReference type="NCBI Taxonomy" id="947166"/>
    <lineage>
        <taxon>Eukaryota</taxon>
        <taxon>Metazoa</taxon>
        <taxon>Ecdysozoa</taxon>
        <taxon>Tardigrada</taxon>
        <taxon>Eutardigrada</taxon>
        <taxon>Parachela</taxon>
        <taxon>Hypsibioidea</taxon>
        <taxon>Ramazzottiidae</taxon>
        <taxon>Ramazzottius</taxon>
    </lineage>
</organism>
<accession>A0A1D1VJ35</accession>
<keyword evidence="3" id="KW-1185">Reference proteome</keyword>
<evidence type="ECO:0000313" key="3">
    <source>
        <dbReference type="Proteomes" id="UP000186922"/>
    </source>
</evidence>
<evidence type="ECO:0000256" key="1">
    <source>
        <dbReference type="SAM" id="MobiDB-lite"/>
    </source>
</evidence>
<dbReference type="AlphaFoldDB" id="A0A1D1VJ35"/>
<feature type="compositionally biased region" description="Low complexity" evidence="1">
    <location>
        <begin position="89"/>
        <end position="99"/>
    </location>
</feature>
<evidence type="ECO:0000313" key="2">
    <source>
        <dbReference type="EMBL" id="GAV01637.1"/>
    </source>
</evidence>
<reference evidence="2 3" key="1">
    <citation type="journal article" date="2016" name="Nat. Commun.">
        <title>Extremotolerant tardigrade genome and improved radiotolerance of human cultured cells by tardigrade-unique protein.</title>
        <authorList>
            <person name="Hashimoto T."/>
            <person name="Horikawa D.D."/>
            <person name="Saito Y."/>
            <person name="Kuwahara H."/>
            <person name="Kozuka-Hata H."/>
            <person name="Shin-I T."/>
            <person name="Minakuchi Y."/>
            <person name="Ohishi K."/>
            <person name="Motoyama A."/>
            <person name="Aizu T."/>
            <person name="Enomoto A."/>
            <person name="Kondo K."/>
            <person name="Tanaka S."/>
            <person name="Hara Y."/>
            <person name="Koshikawa S."/>
            <person name="Sagara H."/>
            <person name="Miura T."/>
            <person name="Yokobori S."/>
            <person name="Miyagawa K."/>
            <person name="Suzuki Y."/>
            <person name="Kubo T."/>
            <person name="Oyama M."/>
            <person name="Kohara Y."/>
            <person name="Fujiyama A."/>
            <person name="Arakawa K."/>
            <person name="Katayama T."/>
            <person name="Toyoda A."/>
            <person name="Kunieda T."/>
        </authorList>
    </citation>
    <scope>NUCLEOTIDE SEQUENCE [LARGE SCALE GENOMIC DNA]</scope>
    <source>
        <strain evidence="2 3">YOKOZUNA-1</strain>
    </source>
</reference>
<dbReference type="Proteomes" id="UP000186922">
    <property type="component" value="Unassembled WGS sequence"/>
</dbReference>
<comment type="caution">
    <text evidence="2">The sequence shown here is derived from an EMBL/GenBank/DDBJ whole genome shotgun (WGS) entry which is preliminary data.</text>
</comment>
<dbReference type="EMBL" id="BDGG01000007">
    <property type="protein sequence ID" value="GAV01637.1"/>
    <property type="molecule type" value="Genomic_DNA"/>
</dbReference>
<sequence length="123" mass="13791">MPPKLQARILSQFNKQLIRPIPLLVRARVSRAVFSKSPEIRRLVSSSSWSPQQPALSPVLVMPQRDQQDMEREVTASSTRAIKAHRSSSRPSTTQTPTVTILTPTLEPIITRPAATTRLRLMV</sequence>
<proteinExistence type="predicted"/>
<gene>
    <name evidence="2" type="primary">RvY_12317-1</name>
    <name evidence="2" type="synonym">RvY_12317.1</name>
    <name evidence="2" type="ORF">RvY_12317</name>
</gene>
<feature type="region of interest" description="Disordered" evidence="1">
    <location>
        <begin position="78"/>
        <end position="99"/>
    </location>
</feature>
<protein>
    <submittedName>
        <fullName evidence="2">Uncharacterized protein</fullName>
    </submittedName>
</protein>
<name>A0A1D1VJ35_RAMVA</name>